<protein>
    <recommendedName>
        <fullName evidence="4">Response regulatory domain-containing protein</fullName>
    </recommendedName>
</protein>
<sequence length="463" mass="51308">MEEKEAQDKAKSDEENMFRMKDLNLREPHGQLLAIDGTVGSGKTSPLQGIIGEMRQTGDCMDDELKETVDGMPESLSVFSDKVRVAREMGTEGRLSRQAGVMNLTLRVGTIAVATAAVARGNLTQKIVRVWRDAEPGEVGNVQGIWQDITLSTTQVRGFAQISEAAMDDYPVEASGDLLGDNFQKNTVVREAAELANRSTSEFLANILEISVRACCSSTAWPFAAAHHRQHLDVLKIEAGRMMMKTVSYSLRQTVFGVLKTLIVRDHLVGPKLAFKVLKKYGHTAKNGSLAVDAFKERVIQAKSFDIIAMDVFMPFMGSMDATELIRAYKMHRGLAPTPIIALTVHIMIDDRERCLQAGMDKHITIREPLRRGDLLNALDKLAGKRGVAKHLLLRWPPTMYQSFFFITTFPTMNLTSASAAPPASCTRISTFELLTCTYHSLRRISYPHLPSFVFALHPPLAS</sequence>
<dbReference type="SUPFAM" id="SSF52172">
    <property type="entry name" value="CheY-like"/>
    <property type="match status" value="1"/>
</dbReference>
<evidence type="ECO:0000313" key="5">
    <source>
        <dbReference type="EMBL" id="KAF5368257.1"/>
    </source>
</evidence>
<dbReference type="GO" id="GO:0071474">
    <property type="term" value="P:cellular hyperosmotic response"/>
    <property type="evidence" value="ECO:0007669"/>
    <property type="project" value="TreeGrafter"/>
</dbReference>
<evidence type="ECO:0000259" key="4">
    <source>
        <dbReference type="PROSITE" id="PS50110"/>
    </source>
</evidence>
<dbReference type="GO" id="GO:0000160">
    <property type="term" value="P:phosphorelay signal transduction system"/>
    <property type="evidence" value="ECO:0007669"/>
    <property type="project" value="UniProtKB-KW"/>
</dbReference>
<dbReference type="PROSITE" id="PS50110">
    <property type="entry name" value="RESPONSE_REGULATORY"/>
    <property type="match status" value="1"/>
</dbReference>
<dbReference type="EMBL" id="JAACJP010000060">
    <property type="protein sequence ID" value="KAF5368258.1"/>
    <property type="molecule type" value="Genomic_DNA"/>
</dbReference>
<name>A0A8H5LSV7_9AGAR</name>
<organism evidence="6 7">
    <name type="scientific">Tricholomella constricta</name>
    <dbReference type="NCBI Taxonomy" id="117010"/>
    <lineage>
        <taxon>Eukaryota</taxon>
        <taxon>Fungi</taxon>
        <taxon>Dikarya</taxon>
        <taxon>Basidiomycota</taxon>
        <taxon>Agaricomycotina</taxon>
        <taxon>Agaricomycetes</taxon>
        <taxon>Agaricomycetidae</taxon>
        <taxon>Agaricales</taxon>
        <taxon>Tricholomatineae</taxon>
        <taxon>Lyophyllaceae</taxon>
        <taxon>Tricholomella</taxon>
    </lineage>
</organism>
<comment type="caution">
    <text evidence="6">The sequence shown here is derived from an EMBL/GenBank/DDBJ whole genome shotgun (WGS) entry which is preliminary data.</text>
</comment>
<evidence type="ECO:0000256" key="2">
    <source>
        <dbReference type="ARBA" id="ARBA00023012"/>
    </source>
</evidence>
<keyword evidence="7" id="KW-1185">Reference proteome</keyword>
<dbReference type="AlphaFoldDB" id="A0A8H5LSV7"/>
<dbReference type="SMART" id="SM00448">
    <property type="entry name" value="REC"/>
    <property type="match status" value="1"/>
</dbReference>
<dbReference type="Pfam" id="PF00072">
    <property type="entry name" value="Response_reg"/>
    <property type="match status" value="1"/>
</dbReference>
<reference evidence="6 7" key="1">
    <citation type="journal article" date="2020" name="ISME J.">
        <title>Uncovering the hidden diversity of litter-decomposition mechanisms in mushroom-forming fungi.</title>
        <authorList>
            <person name="Floudas D."/>
            <person name="Bentzer J."/>
            <person name="Ahren D."/>
            <person name="Johansson T."/>
            <person name="Persson P."/>
            <person name="Tunlid A."/>
        </authorList>
    </citation>
    <scope>NUCLEOTIDE SEQUENCE [LARGE SCALE GENOMIC DNA]</scope>
    <source>
        <strain evidence="6 7">CBS 661.87</strain>
    </source>
</reference>
<feature type="modified residue" description="4-aspartylphosphate" evidence="3">
    <location>
        <position position="311"/>
    </location>
</feature>
<dbReference type="Proteomes" id="UP000565441">
    <property type="component" value="Unassembled WGS sequence"/>
</dbReference>
<dbReference type="OrthoDB" id="10266508at2759"/>
<evidence type="ECO:0000313" key="6">
    <source>
        <dbReference type="EMBL" id="KAF5368258.1"/>
    </source>
</evidence>
<dbReference type="PANTHER" id="PTHR45339">
    <property type="entry name" value="HYBRID SIGNAL TRANSDUCTION HISTIDINE KINASE J"/>
    <property type="match status" value="1"/>
</dbReference>
<evidence type="ECO:0000256" key="1">
    <source>
        <dbReference type="ARBA" id="ARBA00022553"/>
    </source>
</evidence>
<gene>
    <name evidence="5" type="ORF">D9615_010384</name>
    <name evidence="6" type="ORF">D9615_010385</name>
</gene>
<evidence type="ECO:0000256" key="3">
    <source>
        <dbReference type="PROSITE-ProRule" id="PRU00169"/>
    </source>
</evidence>
<dbReference type="InterPro" id="IPR011006">
    <property type="entry name" value="CheY-like_superfamily"/>
</dbReference>
<dbReference type="GO" id="GO:0004673">
    <property type="term" value="F:protein histidine kinase activity"/>
    <property type="evidence" value="ECO:0007669"/>
    <property type="project" value="TreeGrafter"/>
</dbReference>
<proteinExistence type="predicted"/>
<dbReference type="InterPro" id="IPR001789">
    <property type="entry name" value="Sig_transdc_resp-reg_receiver"/>
</dbReference>
<accession>A0A8H5LSV7</accession>
<keyword evidence="2" id="KW-0902">Two-component regulatory system</keyword>
<dbReference type="Gene3D" id="3.40.50.2300">
    <property type="match status" value="1"/>
</dbReference>
<feature type="domain" description="Response regulatory" evidence="4">
    <location>
        <begin position="260"/>
        <end position="383"/>
    </location>
</feature>
<dbReference type="CDD" id="cd17546">
    <property type="entry name" value="REC_hyHK_CKI1_RcsC-like"/>
    <property type="match status" value="1"/>
</dbReference>
<dbReference type="PANTHER" id="PTHR45339:SF1">
    <property type="entry name" value="HYBRID SIGNAL TRANSDUCTION HISTIDINE KINASE J"/>
    <property type="match status" value="1"/>
</dbReference>
<evidence type="ECO:0000313" key="7">
    <source>
        <dbReference type="Proteomes" id="UP000565441"/>
    </source>
</evidence>
<keyword evidence="1 3" id="KW-0597">Phosphoprotein</keyword>
<dbReference type="EMBL" id="JAACJP010000060">
    <property type="protein sequence ID" value="KAF5368257.1"/>
    <property type="molecule type" value="Genomic_DNA"/>
</dbReference>